<keyword evidence="2" id="KW-0963">Cytoplasm</keyword>
<dbReference type="FunFam" id="3.10.20.90:FF:000320">
    <property type="entry name" value="Predicted protein"/>
    <property type="match status" value="1"/>
</dbReference>
<dbReference type="InterPro" id="IPR053793">
    <property type="entry name" value="PB1-like"/>
</dbReference>
<dbReference type="Gene3D" id="1.10.8.10">
    <property type="entry name" value="DNA helicase RuvA subunit, C-terminal domain"/>
    <property type="match status" value="1"/>
</dbReference>
<evidence type="ECO:0000313" key="12">
    <source>
        <dbReference type="RefSeq" id="XP_026496585.1"/>
    </source>
</evidence>
<reference evidence="11" key="1">
    <citation type="submission" date="2025-05" db="UniProtKB">
        <authorList>
            <consortium name="RefSeq"/>
        </authorList>
    </citation>
    <scope>NUCLEOTIDE SEQUENCE [LARGE SCALE GENOMIC DNA]</scope>
</reference>
<dbReference type="GO" id="GO:0070530">
    <property type="term" value="F:K63-linked polyubiquitin modification-dependent protein binding"/>
    <property type="evidence" value="ECO:0007669"/>
    <property type="project" value="TreeGrafter"/>
</dbReference>
<dbReference type="RefSeq" id="XP_026496585.1">
    <property type="nucleotide sequence ID" value="XM_026640800.2"/>
</dbReference>
<dbReference type="InterPro" id="IPR043145">
    <property type="entry name" value="Znf_ZZ_sf"/>
</dbReference>
<organism evidence="11 12">
    <name type="scientific">Vanessa tameamea</name>
    <name type="common">Kamehameha butterfly</name>
    <dbReference type="NCBI Taxonomy" id="334116"/>
    <lineage>
        <taxon>Eukaryota</taxon>
        <taxon>Metazoa</taxon>
        <taxon>Ecdysozoa</taxon>
        <taxon>Arthropoda</taxon>
        <taxon>Hexapoda</taxon>
        <taxon>Insecta</taxon>
        <taxon>Pterygota</taxon>
        <taxon>Neoptera</taxon>
        <taxon>Endopterygota</taxon>
        <taxon>Lepidoptera</taxon>
        <taxon>Glossata</taxon>
        <taxon>Ditrysia</taxon>
        <taxon>Papilionoidea</taxon>
        <taxon>Nymphalidae</taxon>
        <taxon>Nymphalinae</taxon>
        <taxon>Vanessa</taxon>
    </lineage>
</organism>
<dbReference type="PANTHER" id="PTHR15090">
    <property type="entry name" value="SEQUESTOSOME 1-RELATED"/>
    <property type="match status" value="1"/>
</dbReference>
<dbReference type="InterPro" id="IPR009060">
    <property type="entry name" value="UBA-like_sf"/>
</dbReference>
<evidence type="ECO:0000313" key="11">
    <source>
        <dbReference type="Proteomes" id="UP001652626"/>
    </source>
</evidence>
<proteinExistence type="predicted"/>
<dbReference type="GO" id="GO:0044753">
    <property type="term" value="C:amphisome"/>
    <property type="evidence" value="ECO:0007669"/>
    <property type="project" value="TreeGrafter"/>
</dbReference>
<reference evidence="12" key="2">
    <citation type="submission" date="2025-08" db="UniProtKB">
        <authorList>
            <consortium name="RefSeq"/>
        </authorList>
    </citation>
    <scope>IDENTIFICATION</scope>
    <source>
        <tissue evidence="12">Whole body</tissue>
    </source>
</reference>
<dbReference type="SUPFAM" id="SSF46934">
    <property type="entry name" value="UBA-like"/>
    <property type="match status" value="1"/>
</dbReference>
<dbReference type="PANTHER" id="PTHR15090:SF0">
    <property type="entry name" value="SEQUESTOSOME-1"/>
    <property type="match status" value="1"/>
</dbReference>
<evidence type="ECO:0000256" key="4">
    <source>
        <dbReference type="ARBA" id="ARBA00022771"/>
    </source>
</evidence>
<dbReference type="OMA" id="VHAMMAM"/>
<dbReference type="Pfam" id="PF16577">
    <property type="entry name" value="UBA_5"/>
    <property type="match status" value="1"/>
</dbReference>
<dbReference type="GO" id="GO:0035973">
    <property type="term" value="P:aggrephagy"/>
    <property type="evidence" value="ECO:0007669"/>
    <property type="project" value="TreeGrafter"/>
</dbReference>
<feature type="compositionally biased region" description="Basic and acidic residues" evidence="8">
    <location>
        <begin position="352"/>
        <end position="366"/>
    </location>
</feature>
<dbReference type="GO" id="GO:0007032">
    <property type="term" value="P:endosome organization"/>
    <property type="evidence" value="ECO:0007669"/>
    <property type="project" value="TreeGrafter"/>
</dbReference>
<keyword evidence="11" id="KW-1185">Reference proteome</keyword>
<feature type="region of interest" description="Disordered" evidence="8">
    <location>
        <begin position="324"/>
        <end position="396"/>
    </location>
</feature>
<gene>
    <name evidence="12" type="primary">LOC113401073</name>
</gene>
<dbReference type="Pfam" id="PF00569">
    <property type="entry name" value="ZZ"/>
    <property type="match status" value="1"/>
</dbReference>
<feature type="compositionally biased region" description="Basic residues" evidence="8">
    <location>
        <begin position="210"/>
        <end position="227"/>
    </location>
</feature>
<evidence type="ECO:0000256" key="6">
    <source>
        <dbReference type="ARBA" id="ARBA00023242"/>
    </source>
</evidence>
<dbReference type="Proteomes" id="UP001652626">
    <property type="component" value="Chromosome 2"/>
</dbReference>
<dbReference type="PROSITE" id="PS51745">
    <property type="entry name" value="PB1"/>
    <property type="match status" value="1"/>
</dbReference>
<keyword evidence="6" id="KW-0539">Nucleus</keyword>
<dbReference type="PROSITE" id="PS50135">
    <property type="entry name" value="ZF_ZZ_2"/>
    <property type="match status" value="1"/>
</dbReference>
<evidence type="ECO:0000259" key="10">
    <source>
        <dbReference type="PROSITE" id="PS51745"/>
    </source>
</evidence>
<feature type="compositionally biased region" description="Basic and acidic residues" evidence="8">
    <location>
        <begin position="199"/>
        <end position="209"/>
    </location>
</feature>
<dbReference type="Gene3D" id="3.30.60.90">
    <property type="match status" value="1"/>
</dbReference>
<dbReference type="InterPro" id="IPR033741">
    <property type="entry name" value="SQSTM_UBA"/>
</dbReference>
<keyword evidence="3" id="KW-0479">Metal-binding</keyword>
<evidence type="ECO:0000256" key="1">
    <source>
        <dbReference type="ARBA" id="ARBA00004496"/>
    </source>
</evidence>
<dbReference type="CDD" id="cd14320">
    <property type="entry name" value="UBA_SQSTM"/>
    <property type="match status" value="1"/>
</dbReference>
<keyword evidence="4 7" id="KW-0863">Zinc-finger</keyword>
<dbReference type="InterPro" id="IPR000433">
    <property type="entry name" value="Znf_ZZ"/>
</dbReference>
<evidence type="ECO:0000256" key="5">
    <source>
        <dbReference type="ARBA" id="ARBA00022833"/>
    </source>
</evidence>
<dbReference type="GO" id="GO:0000423">
    <property type="term" value="P:mitophagy"/>
    <property type="evidence" value="ECO:0007669"/>
    <property type="project" value="TreeGrafter"/>
</dbReference>
<protein>
    <submittedName>
        <fullName evidence="12">Sequestosome-1-like isoform X1</fullName>
    </submittedName>
</protein>
<keyword evidence="5" id="KW-0862">Zinc</keyword>
<feature type="domain" description="ZZ-type" evidence="9">
    <location>
        <begin position="122"/>
        <end position="172"/>
    </location>
</feature>
<sequence length="545" mass="61339">MEDQVPFKVYTFWNEDDKPEVRRFGVEKSVVTSYHYLNAKLQDVFPGLKNKYYVVSWKDEDGDDVAISSDDEIMIALSAMEDLDIVKLYVSCKDKVTKADDECDIVLTAVADTNADYSTMPHCGVICDGCESPVIGFRYKCTYCDDYDLCSKCEGAGLHPQHCMVRVPTPNMPRTVIRTAIKRSRNFLKSVTFTVDDENSKKQCREKSNERKRRGDHGHGHHGHGHRHSGDREQHHHRRPRTSWLETFANYMNEFANLAGDVNIDIEKKPTQEETKENTSQAPKDEASTSTEREQPQCPFAVENLDIENIQKLLNLYLSGLNPKPSTSNNAENSQNQPQETSVNTNDVEMGQGDRKSPEDDKESVRSEVSSTTTAESKREETPEIEKGDKVDDWTVINKEKDLMDTYVKSGTSQPPIGFNLPEEFQERVKISEGQNLYPPLNLATAALNPKEPEHRVDPPQPASSQAQSSGDKQSPSVPVADKQEAKPKEQPRKRHPLAHIDAAIEQMMAMGFTNDGGWLTQLLESKNGNIAAVLDLLTPVNTRK</sequence>
<evidence type="ECO:0000256" key="7">
    <source>
        <dbReference type="PROSITE-ProRule" id="PRU00228"/>
    </source>
</evidence>
<feature type="compositionally biased region" description="Basic and acidic residues" evidence="8">
    <location>
        <begin position="482"/>
        <end position="491"/>
    </location>
</feature>
<dbReference type="InterPro" id="IPR015940">
    <property type="entry name" value="UBA"/>
</dbReference>
<evidence type="ECO:0000256" key="3">
    <source>
        <dbReference type="ARBA" id="ARBA00022723"/>
    </source>
</evidence>
<comment type="subcellular location">
    <subcellularLocation>
        <location evidence="1">Cytoplasm</location>
    </subcellularLocation>
</comment>
<dbReference type="SMART" id="SM00291">
    <property type="entry name" value="ZnF_ZZ"/>
    <property type="match status" value="1"/>
</dbReference>
<feature type="region of interest" description="Disordered" evidence="8">
    <location>
        <begin position="199"/>
        <end position="239"/>
    </location>
</feature>
<evidence type="ECO:0000259" key="9">
    <source>
        <dbReference type="PROSITE" id="PS50135"/>
    </source>
</evidence>
<feature type="region of interest" description="Disordered" evidence="8">
    <location>
        <begin position="442"/>
        <end position="496"/>
    </location>
</feature>
<evidence type="ECO:0000256" key="8">
    <source>
        <dbReference type="SAM" id="MobiDB-lite"/>
    </source>
</evidence>
<dbReference type="SMART" id="SM00165">
    <property type="entry name" value="UBA"/>
    <property type="match status" value="1"/>
</dbReference>
<feature type="compositionally biased region" description="Basic and acidic residues" evidence="8">
    <location>
        <begin position="376"/>
        <end position="396"/>
    </location>
</feature>
<dbReference type="GO" id="GO:0008270">
    <property type="term" value="F:zinc ion binding"/>
    <property type="evidence" value="ECO:0007669"/>
    <property type="project" value="UniProtKB-KW"/>
</dbReference>
<dbReference type="CDD" id="cd02340">
    <property type="entry name" value="ZZ_NBR1_like"/>
    <property type="match status" value="1"/>
</dbReference>
<dbReference type="GO" id="GO:0005080">
    <property type="term" value="F:protein kinase C binding"/>
    <property type="evidence" value="ECO:0007669"/>
    <property type="project" value="TreeGrafter"/>
</dbReference>
<dbReference type="InterPro" id="IPR052260">
    <property type="entry name" value="Autophagy_Rcpt_SigReg"/>
</dbReference>
<feature type="compositionally biased region" description="Polar residues" evidence="8">
    <location>
        <begin position="324"/>
        <end position="347"/>
    </location>
</feature>
<feature type="domain" description="PB1" evidence="10">
    <location>
        <begin position="6"/>
        <end position="93"/>
    </location>
</feature>
<dbReference type="PROSITE" id="PS01357">
    <property type="entry name" value="ZF_ZZ_1"/>
    <property type="match status" value="1"/>
</dbReference>
<dbReference type="Gene3D" id="3.10.20.90">
    <property type="entry name" value="Phosphatidylinositol 3-kinase Catalytic Subunit, Chain A, domain 1"/>
    <property type="match status" value="1"/>
</dbReference>
<dbReference type="SUPFAM" id="SSF54277">
    <property type="entry name" value="CAD &amp; PB1 domains"/>
    <property type="match status" value="1"/>
</dbReference>
<dbReference type="OrthoDB" id="441278at2759"/>
<accession>A0A8B8IHL2</accession>
<feature type="region of interest" description="Disordered" evidence="8">
    <location>
        <begin position="271"/>
        <end position="296"/>
    </location>
</feature>
<feature type="compositionally biased region" description="Basic and acidic residues" evidence="8">
    <location>
        <begin position="271"/>
        <end position="295"/>
    </location>
</feature>
<dbReference type="SUPFAM" id="SSF57850">
    <property type="entry name" value="RING/U-box"/>
    <property type="match status" value="1"/>
</dbReference>
<dbReference type="GO" id="GO:0016235">
    <property type="term" value="C:aggresome"/>
    <property type="evidence" value="ECO:0007669"/>
    <property type="project" value="TreeGrafter"/>
</dbReference>
<evidence type="ECO:0000256" key="2">
    <source>
        <dbReference type="ARBA" id="ARBA00022490"/>
    </source>
</evidence>
<dbReference type="AlphaFoldDB" id="A0A8B8IHL2"/>
<name>A0A8B8IHL2_VANTA</name>
<dbReference type="GeneID" id="113401073"/>